<name>A0A8J2RH98_9CRUS</name>
<protein>
    <submittedName>
        <fullName evidence="2">Uncharacterized protein</fullName>
    </submittedName>
</protein>
<evidence type="ECO:0000313" key="2">
    <source>
        <dbReference type="EMBL" id="CAH0102007.1"/>
    </source>
</evidence>
<dbReference type="PANTHER" id="PTHR31594">
    <property type="entry name" value="AIG1-TYPE G DOMAIN-CONTAINING PROTEIN"/>
    <property type="match status" value="1"/>
</dbReference>
<dbReference type="AlphaFoldDB" id="A0A8J2RH98"/>
<dbReference type="OrthoDB" id="6334563at2759"/>
<dbReference type="Gene3D" id="1.25.40.10">
    <property type="entry name" value="Tetratricopeptide repeat domain"/>
    <property type="match status" value="1"/>
</dbReference>
<accession>A0A8J2RH98</accession>
<feature type="region of interest" description="Disordered" evidence="1">
    <location>
        <begin position="556"/>
        <end position="597"/>
    </location>
</feature>
<evidence type="ECO:0000256" key="1">
    <source>
        <dbReference type="SAM" id="MobiDB-lite"/>
    </source>
</evidence>
<organism evidence="2 3">
    <name type="scientific">Daphnia galeata</name>
    <dbReference type="NCBI Taxonomy" id="27404"/>
    <lineage>
        <taxon>Eukaryota</taxon>
        <taxon>Metazoa</taxon>
        <taxon>Ecdysozoa</taxon>
        <taxon>Arthropoda</taxon>
        <taxon>Crustacea</taxon>
        <taxon>Branchiopoda</taxon>
        <taxon>Diplostraca</taxon>
        <taxon>Cladocera</taxon>
        <taxon>Anomopoda</taxon>
        <taxon>Daphniidae</taxon>
        <taxon>Daphnia</taxon>
    </lineage>
</organism>
<dbReference type="PROSITE" id="PS50877">
    <property type="entry name" value="GOLOCO"/>
    <property type="match status" value="1"/>
</dbReference>
<evidence type="ECO:0000313" key="3">
    <source>
        <dbReference type="Proteomes" id="UP000789390"/>
    </source>
</evidence>
<dbReference type="InterPro" id="IPR011990">
    <property type="entry name" value="TPR-like_helical_dom_sf"/>
</dbReference>
<dbReference type="EMBL" id="CAKKLH010000070">
    <property type="protein sequence ID" value="CAH0102007.1"/>
    <property type="molecule type" value="Genomic_DNA"/>
</dbReference>
<sequence>MESTTGRKSVSFLFRDVLVGDLYNYYTDNIFKSTVLVPSDCIHIDQKTIPETERYFFFNQPATFKSSLLGSSSSSSSNANPSKLNESVEQDAVDLNLLWFSDFLKTSQSKGDENEALVVVFFRVVRRTETLDQHFIDTKMFDYQAESGGLATHLVEQVVYGAELICTMRRPVDWRRESKDSAEENIYLVAKAYFDRIIGPNAINTEPPTELDKMSCRILSSLEDVQPTETSFRQSCEFLRDVVNFKEDHQPAKLWRPIYIVRRQIPNQIETRILLDKIIDDRFKIERKLHWIVSESRRISKHPFLTRIPPLEKVIYQFIGLLQPLEKEIMKFDVNLIASQKWIENRQNDSQEKITNDMKTVEDCVLLSNMVDWLLKRRCEIDAICGLFKGTPMDMLDMEEIETRPPSHFEKRARVFVLKIDYVADPLMDCIQNLIGSISSNTNSSRRNKELIFKLPVFPAISSGRTKRLGMIRKAFDDFSEEARWGSNEKNVYHIGFVPASLTIKDATIKTIYYPAAAHHQQQQQTPRISPAVPPKATCLLLPVLSSSKLVEHQQPVSLPSTSSLSDDSGVSKNKIPTGLNSSQRPTNCKKVNGDNKSNAVMSDEESFFNMIAQFQSQRMDDQRCSFALPSNNFKM</sequence>
<comment type="caution">
    <text evidence="2">The sequence shown here is derived from an EMBL/GenBank/DDBJ whole genome shotgun (WGS) entry which is preliminary data.</text>
</comment>
<dbReference type="PANTHER" id="PTHR31594:SF14">
    <property type="entry name" value="FIBRONECTIN TYPE-III DOMAIN-CONTAINING PROTEIN"/>
    <property type="match status" value="1"/>
</dbReference>
<dbReference type="Proteomes" id="UP000789390">
    <property type="component" value="Unassembled WGS sequence"/>
</dbReference>
<dbReference type="Pfam" id="PF02188">
    <property type="entry name" value="GoLoco"/>
    <property type="match status" value="1"/>
</dbReference>
<gene>
    <name evidence="2" type="ORF">DGAL_LOCUS4381</name>
</gene>
<dbReference type="GO" id="GO:0030695">
    <property type="term" value="F:GTPase regulator activity"/>
    <property type="evidence" value="ECO:0007669"/>
    <property type="project" value="InterPro"/>
</dbReference>
<reference evidence="2" key="1">
    <citation type="submission" date="2021-11" db="EMBL/GenBank/DDBJ databases">
        <authorList>
            <person name="Schell T."/>
        </authorList>
    </citation>
    <scope>NUCLEOTIDE SEQUENCE</scope>
    <source>
        <strain evidence="2">M5</strain>
    </source>
</reference>
<keyword evidence="3" id="KW-1185">Reference proteome</keyword>
<dbReference type="InterPro" id="IPR003109">
    <property type="entry name" value="GoLoco_motif"/>
</dbReference>
<dbReference type="SMART" id="SM00390">
    <property type="entry name" value="GoLoco"/>
    <property type="match status" value="1"/>
</dbReference>
<dbReference type="InterPro" id="IPR052090">
    <property type="entry name" value="Cytolytic_pore-forming_toxin"/>
</dbReference>
<proteinExistence type="predicted"/>
<feature type="compositionally biased region" description="Low complexity" evidence="1">
    <location>
        <begin position="556"/>
        <end position="572"/>
    </location>
</feature>